<proteinExistence type="predicted"/>
<accession>A0ABW7NKQ0</accession>
<gene>
    <name evidence="1" type="ORF">RA271_11850</name>
</gene>
<sequence>MNRSPEGRLSVVAGAPDVTSAVAQAFVIPFVDRWPTHIIEQLAQVFLERMRLQIDLMSLGFDELDAAGQIRIVRSDQLIKLMGPGLLMQLVAQVAGHCMRLAIKQLIGAGVGLDVPDAEQAVMRRAT</sequence>
<dbReference type="RefSeq" id="WP_054986003.1">
    <property type="nucleotide sequence ID" value="NZ_CP092923.1"/>
</dbReference>
<organism evidence="1 2">
    <name type="scientific">Pseudomonas syringae pv. tagetis</name>
    <dbReference type="NCBI Taxonomy" id="129140"/>
    <lineage>
        <taxon>Bacteria</taxon>
        <taxon>Pseudomonadati</taxon>
        <taxon>Pseudomonadota</taxon>
        <taxon>Gammaproteobacteria</taxon>
        <taxon>Pseudomonadales</taxon>
        <taxon>Pseudomonadaceae</taxon>
        <taxon>Pseudomonas</taxon>
    </lineage>
</organism>
<reference evidence="1 2" key="1">
    <citation type="submission" date="2023-08" db="EMBL/GenBank/DDBJ databases">
        <title>Genomic and mutational analysis of Pseudomonas syringae pv. tagetis EB037 pathogenicity on sunflower.</title>
        <authorList>
            <person name="Maul J.E."/>
        </authorList>
    </citation>
    <scope>NUCLEOTIDE SEQUENCE [LARGE SCALE GENOMIC DNA]</scope>
    <source>
        <strain evidence="1 2">EB037_T1</strain>
    </source>
</reference>
<evidence type="ECO:0000313" key="2">
    <source>
        <dbReference type="Proteomes" id="UP001610657"/>
    </source>
</evidence>
<name>A0ABW7NKQ0_9PSED</name>
<keyword evidence="2" id="KW-1185">Reference proteome</keyword>
<dbReference type="GeneID" id="96218963"/>
<dbReference type="EMBL" id="JAVCQK010000005">
    <property type="protein sequence ID" value="MFH7515870.1"/>
    <property type="molecule type" value="Genomic_DNA"/>
</dbReference>
<comment type="caution">
    <text evidence="1">The sequence shown here is derived from an EMBL/GenBank/DDBJ whole genome shotgun (WGS) entry which is preliminary data.</text>
</comment>
<evidence type="ECO:0000313" key="1">
    <source>
        <dbReference type="EMBL" id="MFH7515870.1"/>
    </source>
</evidence>
<protein>
    <submittedName>
        <fullName evidence="1">Uncharacterized protein</fullName>
    </submittedName>
</protein>
<dbReference type="Proteomes" id="UP001610657">
    <property type="component" value="Unassembled WGS sequence"/>
</dbReference>